<dbReference type="Gene3D" id="2.60.40.10">
    <property type="entry name" value="Immunoglobulins"/>
    <property type="match status" value="1"/>
</dbReference>
<dbReference type="Proteomes" id="UP000823661">
    <property type="component" value="Unassembled WGS sequence"/>
</dbReference>
<gene>
    <name evidence="3" type="ORF">IAC06_00830</name>
</gene>
<dbReference type="AlphaFoldDB" id="A0A9D9EPT2"/>
<evidence type="ECO:0000313" key="4">
    <source>
        <dbReference type="Proteomes" id="UP000823661"/>
    </source>
</evidence>
<accession>A0A9D9EPT2</accession>
<feature type="domain" description="SusE outer membrane protein" evidence="1">
    <location>
        <begin position="22"/>
        <end position="135"/>
    </location>
</feature>
<dbReference type="InterPro" id="IPR025970">
    <property type="entry name" value="SusE"/>
</dbReference>
<protein>
    <submittedName>
        <fullName evidence="3">DUF5111 domain-containing protein</fullName>
    </submittedName>
</protein>
<sequence length="790" mass="84176">MKRTIYAIMAAISIMAVSCSKDGETLIATVTGDGTQIGSINDDIVLDIDHPASLALTIWWDELGNASLSNPDAQFADNFVVNAIQFSATEDFADPVETVVDNDAAAVQFTTAQLNSIVTSLGIESGTSGTVYIRMRTSLGTGAGAEETFGNSISITVTPYFIDMSFITLAGTDGTSVTINAAPEEGTYAGFASIPSGWWNFFFNEGDGTIWGTVPDAGAFVLEEKSDMSSWNSWFPEPSGCYYITMSTADATWSATAITGATATLSGSEAVSMEYSSAHNAYTAVLNPASGDISIYVDLEGTLYDSTNGDGLGTSMSLVASGSSLAVGEAGTASGISSTAAGTYTIILYLSDMTWELAEGEVDIDGGSEDPGIWPEDPDYTVASSDFLYLFNLVDGDPASVAGRLGRTSDGVYEGFQYLGSWQNFKFGDSEDPAAAKIYGSVPANDAGALYRLYCGEDMFNIWYDSADAACLYLTADLNERSWSSTVISSISLVGDFNDWDASADVLTFDPDRRTWSAVVTPGSWGEYGIQFYINGSWEWKYSPDGNGRLVRAENSAVPEVPVEEGRSYTVTLDLNDPAGMTYTIEEYKGSTGDEYNEFFYMFYSWTTEGYWQERLASTLWSPGQDGVYTGFFSTADSWDAPYAQFTFGSVAEPNSGTKYGLDNNTAIVEGGGSNGWTDNLGLYEITASLADMTMSQRYLGKPAVDTGSGNRVQMAFNMTGFVWEATCTFNAGDSFTITAGNDGKTYTFGGSDGVLTDGGTGIAVAAAGTYLVQVDLGNASHLTYTMTLQ</sequence>
<dbReference type="InterPro" id="IPR014756">
    <property type="entry name" value="Ig_E-set"/>
</dbReference>
<proteinExistence type="predicted"/>
<dbReference type="InterPro" id="IPR013783">
    <property type="entry name" value="Ig-like_fold"/>
</dbReference>
<comment type="caution">
    <text evidence="3">The sequence shown here is derived from an EMBL/GenBank/DDBJ whole genome shotgun (WGS) entry which is preliminary data.</text>
</comment>
<feature type="domain" description="DUF5111" evidence="2">
    <location>
        <begin position="406"/>
        <end position="488"/>
    </location>
</feature>
<name>A0A9D9EPT2_9BACT</name>
<evidence type="ECO:0000259" key="2">
    <source>
        <dbReference type="Pfam" id="PF17138"/>
    </source>
</evidence>
<organism evidence="3 4">
    <name type="scientific">Candidatus Cryptobacteroides intestinavium</name>
    <dbReference type="NCBI Taxonomy" id="2840766"/>
    <lineage>
        <taxon>Bacteria</taxon>
        <taxon>Pseudomonadati</taxon>
        <taxon>Bacteroidota</taxon>
        <taxon>Bacteroidia</taxon>
        <taxon>Bacteroidales</taxon>
        <taxon>Candidatus Cryptobacteroides</taxon>
    </lineage>
</organism>
<reference evidence="3" key="2">
    <citation type="journal article" date="2021" name="PeerJ">
        <title>Extensive microbial diversity within the chicken gut microbiome revealed by metagenomics and culture.</title>
        <authorList>
            <person name="Gilroy R."/>
            <person name="Ravi A."/>
            <person name="Getino M."/>
            <person name="Pursley I."/>
            <person name="Horton D.L."/>
            <person name="Alikhan N.F."/>
            <person name="Baker D."/>
            <person name="Gharbi K."/>
            <person name="Hall N."/>
            <person name="Watson M."/>
            <person name="Adriaenssens E.M."/>
            <person name="Foster-Nyarko E."/>
            <person name="Jarju S."/>
            <person name="Secka A."/>
            <person name="Antonio M."/>
            <person name="Oren A."/>
            <person name="Chaudhuri R.R."/>
            <person name="La Ragione R."/>
            <person name="Hildebrand F."/>
            <person name="Pallen M.J."/>
        </authorList>
    </citation>
    <scope>NUCLEOTIDE SEQUENCE</scope>
    <source>
        <strain evidence="3">B1-20833</strain>
    </source>
</reference>
<dbReference type="SUPFAM" id="SSF81296">
    <property type="entry name" value="E set domains"/>
    <property type="match status" value="1"/>
</dbReference>
<feature type="domain" description="DUF5111" evidence="2">
    <location>
        <begin position="167"/>
        <end position="258"/>
    </location>
</feature>
<evidence type="ECO:0000313" key="3">
    <source>
        <dbReference type="EMBL" id="MBO8451414.1"/>
    </source>
</evidence>
<dbReference type="InterPro" id="IPR033404">
    <property type="entry name" value="DUF5111"/>
</dbReference>
<dbReference type="Gene3D" id="2.60.40.3620">
    <property type="match status" value="1"/>
</dbReference>
<dbReference type="PROSITE" id="PS51257">
    <property type="entry name" value="PROKAR_LIPOPROTEIN"/>
    <property type="match status" value="1"/>
</dbReference>
<dbReference type="Pfam" id="PF14292">
    <property type="entry name" value="SusE"/>
    <property type="match status" value="1"/>
</dbReference>
<dbReference type="Pfam" id="PF17138">
    <property type="entry name" value="DUF5111"/>
    <property type="match status" value="2"/>
</dbReference>
<dbReference type="EMBL" id="JADIMI010000009">
    <property type="protein sequence ID" value="MBO8451414.1"/>
    <property type="molecule type" value="Genomic_DNA"/>
</dbReference>
<evidence type="ECO:0000259" key="1">
    <source>
        <dbReference type="Pfam" id="PF14292"/>
    </source>
</evidence>
<reference evidence="3" key="1">
    <citation type="submission" date="2020-10" db="EMBL/GenBank/DDBJ databases">
        <authorList>
            <person name="Gilroy R."/>
        </authorList>
    </citation>
    <scope>NUCLEOTIDE SEQUENCE</scope>
    <source>
        <strain evidence="3">B1-20833</strain>
    </source>
</reference>